<dbReference type="KEGG" id="acht:bsdcttw_14620"/>
<dbReference type="Proteomes" id="UP000515703">
    <property type="component" value="Chromosome"/>
</dbReference>
<organism evidence="1 2">
    <name type="scientific">Anaerocolumna chitinilytica</name>
    <dbReference type="NCBI Taxonomy" id="1727145"/>
    <lineage>
        <taxon>Bacteria</taxon>
        <taxon>Bacillati</taxon>
        <taxon>Bacillota</taxon>
        <taxon>Clostridia</taxon>
        <taxon>Lachnospirales</taxon>
        <taxon>Lachnospiraceae</taxon>
        <taxon>Anaerocolumna</taxon>
    </lineage>
</organism>
<dbReference type="AlphaFoldDB" id="A0A7I8DMB1"/>
<evidence type="ECO:0000313" key="2">
    <source>
        <dbReference type="Proteomes" id="UP000515703"/>
    </source>
</evidence>
<dbReference type="RefSeq" id="WP_185258750.1">
    <property type="nucleotide sequence ID" value="NZ_AP023368.1"/>
</dbReference>
<gene>
    <name evidence="1" type="ORF">bsdcttw_14620</name>
</gene>
<name>A0A7I8DMB1_9FIRM</name>
<reference evidence="1 2" key="1">
    <citation type="submission" date="2020-08" db="EMBL/GenBank/DDBJ databases">
        <title>Draft genome sequencing of an Anaerocolumna strain isolated from anoxic soil subjected to BSD treatment.</title>
        <authorList>
            <person name="Uek A."/>
            <person name="Tonouchi A."/>
        </authorList>
    </citation>
    <scope>NUCLEOTIDE SEQUENCE [LARGE SCALE GENOMIC DNA]</scope>
    <source>
        <strain evidence="1 2">CTTW</strain>
    </source>
</reference>
<dbReference type="EMBL" id="AP023368">
    <property type="protein sequence ID" value="BCJ98421.1"/>
    <property type="molecule type" value="Genomic_DNA"/>
</dbReference>
<evidence type="ECO:0000313" key="1">
    <source>
        <dbReference type="EMBL" id="BCJ98421.1"/>
    </source>
</evidence>
<accession>A0A7I8DMB1</accession>
<reference evidence="1 2" key="2">
    <citation type="submission" date="2020-08" db="EMBL/GenBank/DDBJ databases">
        <authorList>
            <person name="Ueki A."/>
            <person name="Tonouchi A."/>
        </authorList>
    </citation>
    <scope>NUCLEOTIDE SEQUENCE [LARGE SCALE GENOMIC DNA]</scope>
    <source>
        <strain evidence="1 2">CTTW</strain>
    </source>
</reference>
<protein>
    <submittedName>
        <fullName evidence="1">Uncharacterized protein</fullName>
    </submittedName>
</protein>
<sequence length="420" mass="49031">MFFYITTEAKEKKFDFLQESFILSKEVKKNMNYDIFMKYLKKEMRNLKVDSLLLDLNCFEIDDYMVLKDAFESFYLLYPESRIIILPEDEGKRDTLYQLQAEYINKLFIIAEPDNPEIEIYNIIDKINSEETLNNERDEEVEANPIEDTIKAKKMDKQLQTKDPEVPPKLADDFVKKPIKVNQGIPLKANTNQKKPKEVLAYTVPEFERKSEIKTLQDFIKEKKIKNKWECQNFMIGIMGVERKVGTSTAAIQLSNYLQSIGAKVSYVEANAHNHLELIAGDYEFLKVKDHYLKKAVSYFQEYKYDSNAGNNFIIFDLGCINEYEDKVNQFVDTMDSVILVSGRQSYEQLALDTAINMIADNTKINLLFNLVMENEIIKLKTKYQNEARLITYIKYCPDLLLPSGFAGNKIIEEFLNEIE</sequence>
<keyword evidence="2" id="KW-1185">Reference proteome</keyword>
<proteinExistence type="predicted"/>